<dbReference type="PANTHER" id="PTHR31900">
    <property type="entry name" value="F-BOX/RNI SUPERFAMILY PROTEIN-RELATED"/>
    <property type="match status" value="1"/>
</dbReference>
<feature type="domain" description="F-box" evidence="4">
    <location>
        <begin position="189"/>
        <end position="234"/>
    </location>
</feature>
<dbReference type="SMART" id="SM00256">
    <property type="entry name" value="FBOX"/>
    <property type="match status" value="1"/>
</dbReference>
<protein>
    <recommendedName>
        <fullName evidence="4">F-box domain-containing protein</fullName>
    </recommendedName>
</protein>
<evidence type="ECO:0000256" key="3">
    <source>
        <dbReference type="SAM" id="MobiDB-lite"/>
    </source>
</evidence>
<organism evidence="5 6">
    <name type="scientific">Eucalyptus globulus</name>
    <name type="common">Tasmanian blue gum</name>
    <dbReference type="NCBI Taxonomy" id="34317"/>
    <lineage>
        <taxon>Eukaryota</taxon>
        <taxon>Viridiplantae</taxon>
        <taxon>Streptophyta</taxon>
        <taxon>Embryophyta</taxon>
        <taxon>Tracheophyta</taxon>
        <taxon>Spermatophyta</taxon>
        <taxon>Magnoliopsida</taxon>
        <taxon>eudicotyledons</taxon>
        <taxon>Gunneridae</taxon>
        <taxon>Pentapetalae</taxon>
        <taxon>rosids</taxon>
        <taxon>malvids</taxon>
        <taxon>Myrtales</taxon>
        <taxon>Myrtaceae</taxon>
        <taxon>Myrtoideae</taxon>
        <taxon>Eucalypteae</taxon>
        <taxon>Eucalyptus</taxon>
    </lineage>
</organism>
<gene>
    <name evidence="5" type="ORF">ACJRO7_021518</name>
</gene>
<dbReference type="SUPFAM" id="SSF52047">
    <property type="entry name" value="RNI-like"/>
    <property type="match status" value="1"/>
</dbReference>
<dbReference type="Proteomes" id="UP001634007">
    <property type="component" value="Unassembled WGS sequence"/>
</dbReference>
<evidence type="ECO:0000259" key="4">
    <source>
        <dbReference type="PROSITE" id="PS50181"/>
    </source>
</evidence>
<accession>A0ABD3KPL3</accession>
<feature type="compositionally biased region" description="Polar residues" evidence="3">
    <location>
        <begin position="155"/>
        <end position="169"/>
    </location>
</feature>
<dbReference type="AlphaFoldDB" id="A0ABD3KPL3"/>
<dbReference type="Pfam" id="PF24758">
    <property type="entry name" value="LRR_At5g56370"/>
    <property type="match status" value="1"/>
</dbReference>
<dbReference type="GO" id="GO:0005634">
    <property type="term" value="C:nucleus"/>
    <property type="evidence" value="ECO:0007669"/>
    <property type="project" value="UniProtKB-SubCell"/>
</dbReference>
<dbReference type="Gene3D" id="3.80.10.10">
    <property type="entry name" value="Ribonuclease Inhibitor"/>
    <property type="match status" value="1"/>
</dbReference>
<dbReference type="EMBL" id="JBJKBG010000005">
    <property type="protein sequence ID" value="KAL3740249.1"/>
    <property type="molecule type" value="Genomic_DNA"/>
</dbReference>
<reference evidence="5 6" key="1">
    <citation type="submission" date="2024-11" db="EMBL/GenBank/DDBJ databases">
        <title>Chromosome-level genome assembly of Eucalyptus globulus Labill. provides insights into its genome evolution.</title>
        <authorList>
            <person name="Li X."/>
        </authorList>
    </citation>
    <scope>NUCLEOTIDE SEQUENCE [LARGE SCALE GENOMIC DNA]</scope>
    <source>
        <strain evidence="5">CL2024</strain>
        <tissue evidence="5">Fresh tender leaves</tissue>
    </source>
</reference>
<evidence type="ECO:0000256" key="2">
    <source>
        <dbReference type="ARBA" id="ARBA00023242"/>
    </source>
</evidence>
<dbReference type="Pfam" id="PF00646">
    <property type="entry name" value="F-box"/>
    <property type="match status" value="1"/>
</dbReference>
<keyword evidence="2" id="KW-0539">Nucleus</keyword>
<evidence type="ECO:0000313" key="6">
    <source>
        <dbReference type="Proteomes" id="UP001634007"/>
    </source>
</evidence>
<evidence type="ECO:0000256" key="1">
    <source>
        <dbReference type="ARBA" id="ARBA00004123"/>
    </source>
</evidence>
<keyword evidence="6" id="KW-1185">Reference proteome</keyword>
<dbReference type="InterPro" id="IPR036047">
    <property type="entry name" value="F-box-like_dom_sf"/>
</dbReference>
<dbReference type="PANTHER" id="PTHR31900:SF30">
    <property type="entry name" value="SUPERFAMILY PROTEIN, PUTATIVE-RELATED"/>
    <property type="match status" value="1"/>
</dbReference>
<dbReference type="SUPFAM" id="SSF81383">
    <property type="entry name" value="F-box domain"/>
    <property type="match status" value="1"/>
</dbReference>
<sequence>MKSDPLYGFSCPIASPCVSPSLSLLPSHFGGKLSLFNQRDETDAPFFLGSRGGEDFWVWVLEAGRWLCWGGWVCVLVVPGGGGGGGGAGGALDGGDWRAHLPPNSRERIVNKIMETLKRHLPVSGPEDLRELNKIAPYYLRKISLKMLKMETKSQSTLPNALPSGNSSEELGKRARLPPSNQDERRNSVDYISELPDAIILHIFSFMTTKDAVKTSVLSKRWRSTWTSNQYMSFSLPLGSILKSFITFVDSVLLRCTAIKAKRFLYDGPCFALIQSSLDRWLQFAIKHGVEEVSVNLRYLRYKDFLLPRILFCCTTLVNLHVSQCCFRAFGTVNWCLLKTLRIDCAKLNNDGMMRVLSGSPVLEFLELKSCMGVKHIMVESKSFRELVIDSHVFRGRASMLKISAPHLLKLRLLGNSRGGKFRLDEVSSLIEAELNFNMKIALDKVKARANLVKGLLKRLHHVMKLVMGSWCLQVLLLMEERDMSLPSLECRHLILLGTAGHEGAPEAIVKILESTRLLEKLFLQTTCTPNSAIELNAESVGHRIFTGEEFWNLVRERIYQCLMHLKHVEIVDRGANLLAWEPVLSLLKFLLQNALWLDEIVINSTNSKSSQAFEPSPLLEVTRILLSHPKCSPRAKVILRYPFQGCPSV</sequence>
<feature type="region of interest" description="Disordered" evidence="3">
    <location>
        <begin position="155"/>
        <end position="186"/>
    </location>
</feature>
<dbReference type="CDD" id="cd22160">
    <property type="entry name" value="F-box_AtFBL13-like"/>
    <property type="match status" value="1"/>
</dbReference>
<proteinExistence type="predicted"/>
<dbReference type="InterPro" id="IPR053781">
    <property type="entry name" value="F-box_AtFBL13-like"/>
</dbReference>
<dbReference type="Pfam" id="PF16987">
    <property type="entry name" value="KIX_2"/>
    <property type="match status" value="1"/>
</dbReference>
<dbReference type="InterPro" id="IPR036546">
    <property type="entry name" value="MED15_KIX"/>
</dbReference>
<evidence type="ECO:0000313" key="5">
    <source>
        <dbReference type="EMBL" id="KAL3740249.1"/>
    </source>
</evidence>
<name>A0ABD3KPL3_EUCGL</name>
<dbReference type="InterPro" id="IPR050232">
    <property type="entry name" value="FBL13/AtMIF1-like"/>
</dbReference>
<dbReference type="InterPro" id="IPR055411">
    <property type="entry name" value="LRR_FXL15/At3g58940/PEG3-like"/>
</dbReference>
<comment type="caution">
    <text evidence="5">The sequence shown here is derived from an EMBL/GenBank/DDBJ whole genome shotgun (WGS) entry which is preliminary data.</text>
</comment>
<dbReference type="InterPro" id="IPR001810">
    <property type="entry name" value="F-box_dom"/>
</dbReference>
<dbReference type="PROSITE" id="PS50181">
    <property type="entry name" value="FBOX"/>
    <property type="match status" value="1"/>
</dbReference>
<comment type="subcellular location">
    <subcellularLocation>
        <location evidence="1">Nucleus</location>
    </subcellularLocation>
</comment>
<dbReference type="InterPro" id="IPR032675">
    <property type="entry name" value="LRR_dom_sf"/>
</dbReference>